<dbReference type="EMBL" id="FOHX01000006">
    <property type="protein sequence ID" value="SEU14848.1"/>
    <property type="molecule type" value="Genomic_DNA"/>
</dbReference>
<dbReference type="RefSeq" id="WP_091083587.1">
    <property type="nucleotide sequence ID" value="NZ_FOHX01000006.1"/>
</dbReference>
<feature type="transmembrane region" description="Helical" evidence="1">
    <location>
        <begin position="94"/>
        <end position="113"/>
    </location>
</feature>
<dbReference type="STRING" id="568860.SAMN05421811_106288"/>
<name>A0A1I0JVR2_9ACTN</name>
<dbReference type="InterPro" id="IPR046549">
    <property type="entry name" value="DUF6703"/>
</dbReference>
<reference evidence="2 3" key="1">
    <citation type="submission" date="2016-10" db="EMBL/GenBank/DDBJ databases">
        <authorList>
            <person name="de Groot N.N."/>
        </authorList>
    </citation>
    <scope>NUCLEOTIDE SEQUENCE [LARGE SCALE GENOMIC DNA]</scope>
    <source>
        <strain evidence="2 3">CGMCC 4.5598</strain>
    </source>
</reference>
<keyword evidence="1" id="KW-0472">Membrane</keyword>
<evidence type="ECO:0000256" key="1">
    <source>
        <dbReference type="SAM" id="Phobius"/>
    </source>
</evidence>
<organism evidence="2 3">
    <name type="scientific">Nonomuraea wenchangensis</name>
    <dbReference type="NCBI Taxonomy" id="568860"/>
    <lineage>
        <taxon>Bacteria</taxon>
        <taxon>Bacillati</taxon>
        <taxon>Actinomycetota</taxon>
        <taxon>Actinomycetes</taxon>
        <taxon>Streptosporangiales</taxon>
        <taxon>Streptosporangiaceae</taxon>
        <taxon>Nonomuraea</taxon>
    </lineage>
</organism>
<feature type="transmembrane region" description="Helical" evidence="1">
    <location>
        <begin position="69"/>
        <end position="88"/>
    </location>
</feature>
<dbReference type="Proteomes" id="UP000199361">
    <property type="component" value="Unassembled WGS sequence"/>
</dbReference>
<accession>A0A1I0JVR2</accession>
<gene>
    <name evidence="2" type="ORF">SAMN05421811_106288</name>
</gene>
<evidence type="ECO:0000313" key="2">
    <source>
        <dbReference type="EMBL" id="SEU14848.1"/>
    </source>
</evidence>
<dbReference type="AlphaFoldDB" id="A0A1I0JVR2"/>
<keyword evidence="1" id="KW-1133">Transmembrane helix</keyword>
<feature type="transmembrane region" description="Helical" evidence="1">
    <location>
        <begin position="45"/>
        <end position="62"/>
    </location>
</feature>
<keyword evidence="3" id="KW-1185">Reference proteome</keyword>
<sequence>MASHDKRPLPQGERFFTEGASGLRKAVERRSAVPMAYLFTQVPRWVPPVVLVVLLLTALAVANPLGGVAALAVLAFICWLAFLSWPSLGLGAKVLRVVMVLFVALVAATRFGLIAA</sequence>
<dbReference type="Pfam" id="PF20444">
    <property type="entry name" value="DUF6703"/>
    <property type="match status" value="1"/>
</dbReference>
<keyword evidence="1" id="KW-0812">Transmembrane</keyword>
<dbReference type="OrthoDB" id="3831256at2"/>
<proteinExistence type="predicted"/>
<evidence type="ECO:0000313" key="3">
    <source>
        <dbReference type="Proteomes" id="UP000199361"/>
    </source>
</evidence>
<protein>
    <submittedName>
        <fullName evidence="2">Uncharacterized protein</fullName>
    </submittedName>
</protein>